<dbReference type="EMBL" id="JARYMX010000003">
    <property type="protein sequence ID" value="KAJ9554915.1"/>
    <property type="molecule type" value="Genomic_DNA"/>
</dbReference>
<accession>A0AA38WJS7</accession>
<dbReference type="InterPro" id="IPR000719">
    <property type="entry name" value="Prot_kinase_dom"/>
</dbReference>
<keyword evidence="1" id="KW-0067">ATP-binding</keyword>
<proteinExistence type="predicted"/>
<evidence type="ECO:0000256" key="1">
    <source>
        <dbReference type="PROSITE-ProRule" id="PRU10141"/>
    </source>
</evidence>
<dbReference type="PROSITE" id="PS50011">
    <property type="entry name" value="PROTEIN_KINASE_DOM"/>
    <property type="match status" value="2"/>
</dbReference>
<keyword evidence="1" id="KW-0547">Nucleotide-binding</keyword>
<comment type="caution">
    <text evidence="4">The sequence shown here is derived from an EMBL/GenBank/DDBJ whole genome shotgun (WGS) entry which is preliminary data.</text>
</comment>
<dbReference type="AlphaFoldDB" id="A0AA38WJS7"/>
<evidence type="ECO:0000256" key="2">
    <source>
        <dbReference type="SAM" id="MobiDB-lite"/>
    </source>
</evidence>
<evidence type="ECO:0000313" key="5">
    <source>
        <dbReference type="Proteomes" id="UP001172457"/>
    </source>
</evidence>
<dbReference type="Gene3D" id="3.30.200.20">
    <property type="entry name" value="Phosphorylase Kinase, domain 1"/>
    <property type="match status" value="2"/>
</dbReference>
<organism evidence="4 5">
    <name type="scientific">Centaurea solstitialis</name>
    <name type="common">yellow star-thistle</name>
    <dbReference type="NCBI Taxonomy" id="347529"/>
    <lineage>
        <taxon>Eukaryota</taxon>
        <taxon>Viridiplantae</taxon>
        <taxon>Streptophyta</taxon>
        <taxon>Embryophyta</taxon>
        <taxon>Tracheophyta</taxon>
        <taxon>Spermatophyta</taxon>
        <taxon>Magnoliopsida</taxon>
        <taxon>eudicotyledons</taxon>
        <taxon>Gunneridae</taxon>
        <taxon>Pentapetalae</taxon>
        <taxon>asterids</taxon>
        <taxon>campanulids</taxon>
        <taxon>Asterales</taxon>
        <taxon>Asteraceae</taxon>
        <taxon>Carduoideae</taxon>
        <taxon>Cardueae</taxon>
        <taxon>Centaureinae</taxon>
        <taxon>Centaurea</taxon>
    </lineage>
</organism>
<evidence type="ECO:0000313" key="4">
    <source>
        <dbReference type="EMBL" id="KAJ9554915.1"/>
    </source>
</evidence>
<dbReference type="InterPro" id="IPR011009">
    <property type="entry name" value="Kinase-like_dom_sf"/>
</dbReference>
<protein>
    <recommendedName>
        <fullName evidence="3">Protein kinase domain-containing protein</fullName>
    </recommendedName>
</protein>
<keyword evidence="5" id="KW-1185">Reference proteome</keyword>
<dbReference type="PANTHER" id="PTHR45621">
    <property type="entry name" value="OS01G0588500 PROTEIN-RELATED"/>
    <property type="match status" value="1"/>
</dbReference>
<feature type="binding site" evidence="1">
    <location>
        <position position="108"/>
    </location>
    <ligand>
        <name>ATP</name>
        <dbReference type="ChEBI" id="CHEBI:30616"/>
    </ligand>
</feature>
<gene>
    <name evidence="4" type="ORF">OSB04_009529</name>
</gene>
<dbReference type="SUPFAM" id="SSF56112">
    <property type="entry name" value="Protein kinase-like (PK-like)"/>
    <property type="match status" value="2"/>
</dbReference>
<name>A0AA38WJS7_9ASTR</name>
<reference evidence="4" key="1">
    <citation type="submission" date="2023-03" db="EMBL/GenBank/DDBJ databases">
        <title>Chromosome-scale reference genome and RAD-based genetic map of yellow starthistle (Centaurea solstitialis) reveal putative structural variation and QTLs associated with invader traits.</title>
        <authorList>
            <person name="Reatini B."/>
            <person name="Cang F.A."/>
            <person name="Jiang Q."/>
            <person name="Mckibben M.T.W."/>
            <person name="Barker M.S."/>
            <person name="Rieseberg L.H."/>
            <person name="Dlugosch K.M."/>
        </authorList>
    </citation>
    <scope>NUCLEOTIDE SEQUENCE</scope>
    <source>
        <strain evidence="4">CAN-66</strain>
        <tissue evidence="4">Leaf</tissue>
    </source>
</reference>
<evidence type="ECO:0000259" key="3">
    <source>
        <dbReference type="PROSITE" id="PS50011"/>
    </source>
</evidence>
<dbReference type="Gene3D" id="1.10.510.10">
    <property type="entry name" value="Transferase(Phosphotransferase) domain 1"/>
    <property type="match status" value="1"/>
</dbReference>
<dbReference type="GO" id="GO:0005524">
    <property type="term" value="F:ATP binding"/>
    <property type="evidence" value="ECO:0007669"/>
    <property type="project" value="UniProtKB-UniRule"/>
</dbReference>
<feature type="compositionally biased region" description="Polar residues" evidence="2">
    <location>
        <begin position="30"/>
        <end position="51"/>
    </location>
</feature>
<feature type="domain" description="Protein kinase" evidence="3">
    <location>
        <begin position="503"/>
        <end position="575"/>
    </location>
</feature>
<dbReference type="Pfam" id="PF00069">
    <property type="entry name" value="Pkinase"/>
    <property type="match status" value="1"/>
</dbReference>
<sequence>MVFCVSFLRNTSIRASNSADNYQTANSTFELGRRGSTSNPQNGSHTTQEGATTPLVPNKNLRVFKLDELKEATNNFSEMIGEGGYGKVHKGIVQSSGHSSNGIEVAVKRGKRGQKGYKQWVTEVNVLGDDKLQHPNLVKLIGYCDENHENESNWLLVYEYMPNGSLDDHLSGKLPPPSWANRLKIAKDAATGLAYLHEGLGKDKQIVFRDFKPPNILLDNEWNAKLSDFGFAREGPQDGRTHVSTVAVGTKGYAAPEYVQTGRMSFQIDVWSYGIFLEELITGKRPVAQKYSERNPQFLRWCCCYAAGDEKSKIIVDQRLADTYSERSMEKLISTAKKCLAKEPRSRPKMSEVLEMVKEAIALQDHCHFHTLSFSLYLSSYPSLSLEIHFLQRFDLGKLSACLLTIIKLFTAETLKSWEAMRCFHFSDCEKDQGPKTPTKSLSVQSFTSLFTDRRSWTGFNSQIMSDASTESVGRSNVPSFSQRPTNLRVFTFSELKSATNGFSRSAKIGEGGFGSVFMGSIKSTQDPPQKIRGHKEWVTEVNVLGVVEHPNLVKLVGYCAEDDERGIQRLLVYE</sequence>
<feature type="domain" description="Protein kinase" evidence="3">
    <location>
        <begin position="74"/>
        <end position="369"/>
    </location>
</feature>
<dbReference type="GO" id="GO:0004672">
    <property type="term" value="F:protein kinase activity"/>
    <property type="evidence" value="ECO:0007669"/>
    <property type="project" value="InterPro"/>
</dbReference>
<dbReference type="InterPro" id="IPR050823">
    <property type="entry name" value="Plant_Ser_Thr_Prot_Kinase"/>
</dbReference>
<feature type="region of interest" description="Disordered" evidence="2">
    <location>
        <begin position="30"/>
        <end position="57"/>
    </location>
</feature>
<dbReference type="Proteomes" id="UP001172457">
    <property type="component" value="Chromosome 3"/>
</dbReference>
<dbReference type="PROSITE" id="PS00107">
    <property type="entry name" value="PROTEIN_KINASE_ATP"/>
    <property type="match status" value="1"/>
</dbReference>
<dbReference type="InterPro" id="IPR017441">
    <property type="entry name" value="Protein_kinase_ATP_BS"/>
</dbReference>